<sequence>MDKINLTQNVFRIHEIVCPVRGMDSMEVELVGTVEVEVVTPVRGMDSTVVASVCTVEVEEPKMRRWRSSWFLFYRGLGRCFIGGIAILVLPLHDKTKWNQW</sequence>
<dbReference type="WBParaSite" id="Pan_g13238.t1">
    <property type="protein sequence ID" value="Pan_g13238.t1"/>
    <property type="gene ID" value="Pan_g13238"/>
</dbReference>
<proteinExistence type="predicted"/>
<evidence type="ECO:0000313" key="3">
    <source>
        <dbReference type="WBParaSite" id="Pan_g13238.t1"/>
    </source>
</evidence>
<reference evidence="2" key="1">
    <citation type="journal article" date="2013" name="Genetics">
        <title>The draft genome and transcriptome of Panagrellus redivivus are shaped by the harsh demands of a free-living lifestyle.</title>
        <authorList>
            <person name="Srinivasan J."/>
            <person name="Dillman A.R."/>
            <person name="Macchietto M.G."/>
            <person name="Heikkinen L."/>
            <person name="Lakso M."/>
            <person name="Fracchia K.M."/>
            <person name="Antoshechkin I."/>
            <person name="Mortazavi A."/>
            <person name="Wong G."/>
            <person name="Sternberg P.W."/>
        </authorList>
    </citation>
    <scope>NUCLEOTIDE SEQUENCE [LARGE SCALE GENOMIC DNA]</scope>
    <source>
        <strain evidence="2">MT8872</strain>
    </source>
</reference>
<keyword evidence="1" id="KW-0472">Membrane</keyword>
<keyword evidence="2" id="KW-1185">Reference proteome</keyword>
<keyword evidence="1" id="KW-0812">Transmembrane</keyword>
<reference evidence="3" key="2">
    <citation type="submission" date="2020-10" db="UniProtKB">
        <authorList>
            <consortium name="WormBaseParasite"/>
        </authorList>
    </citation>
    <scope>IDENTIFICATION</scope>
</reference>
<organism evidence="2 3">
    <name type="scientific">Panagrellus redivivus</name>
    <name type="common">Microworm</name>
    <dbReference type="NCBI Taxonomy" id="6233"/>
    <lineage>
        <taxon>Eukaryota</taxon>
        <taxon>Metazoa</taxon>
        <taxon>Ecdysozoa</taxon>
        <taxon>Nematoda</taxon>
        <taxon>Chromadorea</taxon>
        <taxon>Rhabditida</taxon>
        <taxon>Tylenchina</taxon>
        <taxon>Panagrolaimomorpha</taxon>
        <taxon>Panagrolaimoidea</taxon>
        <taxon>Panagrolaimidae</taxon>
        <taxon>Panagrellus</taxon>
    </lineage>
</organism>
<evidence type="ECO:0000313" key="2">
    <source>
        <dbReference type="Proteomes" id="UP000492821"/>
    </source>
</evidence>
<evidence type="ECO:0000256" key="1">
    <source>
        <dbReference type="SAM" id="Phobius"/>
    </source>
</evidence>
<name>A0A7E4UV71_PANRE</name>
<dbReference type="Proteomes" id="UP000492821">
    <property type="component" value="Unassembled WGS sequence"/>
</dbReference>
<protein>
    <submittedName>
        <fullName evidence="3">Transmembrane protein</fullName>
    </submittedName>
</protein>
<dbReference type="AlphaFoldDB" id="A0A7E4UV71"/>
<keyword evidence="1" id="KW-1133">Transmembrane helix</keyword>
<feature type="transmembrane region" description="Helical" evidence="1">
    <location>
        <begin position="72"/>
        <end position="92"/>
    </location>
</feature>
<accession>A0A7E4UV71</accession>